<name>A0AAW2SRP0_9LAMI</name>
<dbReference type="PROSITE" id="PS00285">
    <property type="entry name" value="POTATO_INHIBITOR"/>
    <property type="match status" value="1"/>
</dbReference>
<evidence type="ECO:0000256" key="1">
    <source>
        <dbReference type="ARBA" id="ARBA00008210"/>
    </source>
</evidence>
<proteinExistence type="inferred from homology"/>
<dbReference type="PANTHER" id="PTHR33091:SF94">
    <property type="entry name" value="PROTEASE INHIBITOR PROTEIN"/>
    <property type="match status" value="1"/>
</dbReference>
<sequence>MPVMFCQGKNSWPELVGVSGEVAAKTIEEENSFVTAIIVPPSQTHIPSDYRCNRVFVFVDGEGIVERVPMIF</sequence>
<evidence type="ECO:0000313" key="4">
    <source>
        <dbReference type="EMBL" id="KAL0395240.1"/>
    </source>
</evidence>
<dbReference type="InterPro" id="IPR036354">
    <property type="entry name" value="Prot_inh_pot1_sf"/>
</dbReference>
<comment type="caution">
    <text evidence="4">The sequence shown here is derived from an EMBL/GenBank/DDBJ whole genome shotgun (WGS) entry which is preliminary data.</text>
</comment>
<dbReference type="PRINTS" id="PR00292">
    <property type="entry name" value="POTATOINHBTR"/>
</dbReference>
<dbReference type="GO" id="GO:0004867">
    <property type="term" value="F:serine-type endopeptidase inhibitor activity"/>
    <property type="evidence" value="ECO:0007669"/>
    <property type="project" value="UniProtKB-KW"/>
</dbReference>
<gene>
    <name evidence="4" type="ORF">Slati_4490200</name>
</gene>
<keyword evidence="2 4" id="KW-0646">Protease inhibitor</keyword>
<reference evidence="4" key="2">
    <citation type="journal article" date="2024" name="Plant">
        <title>Genomic evolution and insights into agronomic trait innovations of Sesamum species.</title>
        <authorList>
            <person name="Miao H."/>
            <person name="Wang L."/>
            <person name="Qu L."/>
            <person name="Liu H."/>
            <person name="Sun Y."/>
            <person name="Le M."/>
            <person name="Wang Q."/>
            <person name="Wei S."/>
            <person name="Zheng Y."/>
            <person name="Lin W."/>
            <person name="Duan Y."/>
            <person name="Cao H."/>
            <person name="Xiong S."/>
            <person name="Wang X."/>
            <person name="Wei L."/>
            <person name="Li C."/>
            <person name="Ma Q."/>
            <person name="Ju M."/>
            <person name="Zhao R."/>
            <person name="Li G."/>
            <person name="Mu C."/>
            <person name="Tian Q."/>
            <person name="Mei H."/>
            <person name="Zhang T."/>
            <person name="Gao T."/>
            <person name="Zhang H."/>
        </authorList>
    </citation>
    <scope>NUCLEOTIDE SEQUENCE</scope>
    <source>
        <strain evidence="4">KEN1</strain>
    </source>
</reference>
<evidence type="ECO:0000256" key="2">
    <source>
        <dbReference type="ARBA" id="ARBA00022690"/>
    </source>
</evidence>
<dbReference type="GO" id="GO:0009611">
    <property type="term" value="P:response to wounding"/>
    <property type="evidence" value="ECO:0007669"/>
    <property type="project" value="InterPro"/>
</dbReference>
<dbReference type="Gene3D" id="3.30.10.10">
    <property type="entry name" value="Trypsin Inhibitor V, subunit A"/>
    <property type="match status" value="1"/>
</dbReference>
<keyword evidence="3" id="KW-0722">Serine protease inhibitor</keyword>
<reference evidence="4" key="1">
    <citation type="submission" date="2020-06" db="EMBL/GenBank/DDBJ databases">
        <authorList>
            <person name="Li T."/>
            <person name="Hu X."/>
            <person name="Zhang T."/>
            <person name="Song X."/>
            <person name="Zhang H."/>
            <person name="Dai N."/>
            <person name="Sheng W."/>
            <person name="Hou X."/>
            <person name="Wei L."/>
        </authorList>
    </citation>
    <scope>NUCLEOTIDE SEQUENCE</scope>
    <source>
        <strain evidence="4">KEN1</strain>
        <tissue evidence="4">Leaf</tissue>
    </source>
</reference>
<protein>
    <submittedName>
        <fullName evidence="4">Glu S.griseus protease inhibitor</fullName>
    </submittedName>
</protein>
<evidence type="ECO:0000256" key="3">
    <source>
        <dbReference type="ARBA" id="ARBA00022900"/>
    </source>
</evidence>
<dbReference type="EMBL" id="JACGWN010000016">
    <property type="protein sequence ID" value="KAL0395240.1"/>
    <property type="molecule type" value="Genomic_DNA"/>
</dbReference>
<dbReference type="PANTHER" id="PTHR33091">
    <property type="entry name" value="PROTEIN, PUTATIVE, EXPRESSED-RELATED"/>
    <property type="match status" value="1"/>
</dbReference>
<dbReference type="SUPFAM" id="SSF54654">
    <property type="entry name" value="CI-2 family of serine protease inhibitors"/>
    <property type="match status" value="1"/>
</dbReference>
<organism evidence="4">
    <name type="scientific">Sesamum latifolium</name>
    <dbReference type="NCBI Taxonomy" id="2727402"/>
    <lineage>
        <taxon>Eukaryota</taxon>
        <taxon>Viridiplantae</taxon>
        <taxon>Streptophyta</taxon>
        <taxon>Embryophyta</taxon>
        <taxon>Tracheophyta</taxon>
        <taxon>Spermatophyta</taxon>
        <taxon>Magnoliopsida</taxon>
        <taxon>eudicotyledons</taxon>
        <taxon>Gunneridae</taxon>
        <taxon>Pentapetalae</taxon>
        <taxon>asterids</taxon>
        <taxon>lamiids</taxon>
        <taxon>Lamiales</taxon>
        <taxon>Pedaliaceae</taxon>
        <taxon>Sesamum</taxon>
    </lineage>
</organism>
<dbReference type="AlphaFoldDB" id="A0AAW2SRP0"/>
<accession>A0AAW2SRP0</accession>
<comment type="similarity">
    <text evidence="1">Belongs to the protease inhibitor I13 (potato type I serine protease inhibitor) family.</text>
</comment>
<dbReference type="InterPro" id="IPR000864">
    <property type="entry name" value="Prot_inh_pot1"/>
</dbReference>
<dbReference type="Pfam" id="PF00280">
    <property type="entry name" value="potato_inhibit"/>
    <property type="match status" value="1"/>
</dbReference>